<evidence type="ECO:0008006" key="4">
    <source>
        <dbReference type="Google" id="ProtNLM"/>
    </source>
</evidence>
<gene>
    <name evidence="2" type="ORF">FFLO_07068</name>
</gene>
<dbReference type="AlphaFoldDB" id="A0A8K0JDN0"/>
<feature type="region of interest" description="Disordered" evidence="1">
    <location>
        <begin position="51"/>
        <end position="116"/>
    </location>
</feature>
<name>A0A8K0JDN0_9TREE</name>
<sequence length="811" mass="91990">MGVFEEDLFEFSFEHHGHCPREYNRDHQFAPNKSAFTTHPLLGERWKDFQPELGSSSRNASGPGQLPVPNESTAEPAGSASISQSTAPEPSRVHSAPQLRHADQEDRSKLKRTLAVTEVLTPTKKLKTESHTETASPSGVEVDQEYRSQCTTRFDPRFLTIQVKDGSSLTSDRLDTHVKKFEKSTPLRDCQRLLFRQTLKQPKESAYSDLLVPLLEFVGNLFYGGHASGVVENGGHILKKDDQLSSDDAHLDWKKGESDCKPDIVITQGERNDRERNRVIKEFEHLRTFRLAKRTIEIKRLPRAEFASHYPPTSNENTVPRVMKYLGATVRNRPLSGRVFALSICGPAVRLWTADASSFASSRVYSLLEPKDYRELLIILAFFLYPGDRYDQRWTPSRKFRTRCHQTNQTEDVQVGPATLLEVRSPLFGSRTTVWRAEQMGANSPQPSAPPVQPGLPLGTNDVSETGTSDRRRSARIVSSQGPIRSESLDKDEYVIKATWLTPDLVHHEETMLHLLHTGAAVSLQPLASSCVSEQVRSHIPKLVGTVEDEKLKEWATVEIVGQDAAEPARPPLHLSILVTTCRIGRRLPMVVLTTDRFSYRNYGQVFLGIVECLWFSASKGIHYRDLNLGNVMWRWLPDGKTVIAWLVDWGNARYLQAPRAASSRERTLHETIKLAEDDGRSANPYFQSLPCAGARKLRDDYMRLASDYSNAEETARTKGIDPRVYKPCIHIQRNIQRKLDEARRASHRYIDDLQSLIFLICYVMSLKLKKEDIVFDMEELLDLEKKKEEWNAGCVNVRNSPKALDFRIPA</sequence>
<keyword evidence="3" id="KW-1185">Reference proteome</keyword>
<protein>
    <recommendedName>
        <fullName evidence="4">Fungal-type protein kinase domain-containing protein</fullName>
    </recommendedName>
</protein>
<evidence type="ECO:0000313" key="3">
    <source>
        <dbReference type="Proteomes" id="UP000812966"/>
    </source>
</evidence>
<dbReference type="SUPFAM" id="SSF56112">
    <property type="entry name" value="Protein kinase-like (PK-like)"/>
    <property type="match status" value="1"/>
</dbReference>
<dbReference type="InterPro" id="IPR011009">
    <property type="entry name" value="Kinase-like_dom_sf"/>
</dbReference>
<dbReference type="Proteomes" id="UP000812966">
    <property type="component" value="Unassembled WGS sequence"/>
</dbReference>
<accession>A0A8K0JDN0</accession>
<feature type="compositionally biased region" description="Polar residues" evidence="1">
    <location>
        <begin position="53"/>
        <end position="62"/>
    </location>
</feature>
<feature type="region of interest" description="Disordered" evidence="1">
    <location>
        <begin position="125"/>
        <end position="144"/>
    </location>
</feature>
<reference evidence="2" key="1">
    <citation type="submission" date="2020-04" db="EMBL/GenBank/DDBJ databases">
        <title>Analysis of mating type loci in Filobasidium floriforme.</title>
        <authorList>
            <person name="Nowrousian M."/>
        </authorList>
    </citation>
    <scope>NUCLEOTIDE SEQUENCE</scope>
    <source>
        <strain evidence="2">CBS 6242</strain>
    </source>
</reference>
<comment type="caution">
    <text evidence="2">The sequence shown here is derived from an EMBL/GenBank/DDBJ whole genome shotgun (WGS) entry which is preliminary data.</text>
</comment>
<feature type="region of interest" description="Disordered" evidence="1">
    <location>
        <begin position="440"/>
        <end position="482"/>
    </location>
</feature>
<dbReference type="EMBL" id="JABELV010000338">
    <property type="protein sequence ID" value="KAG7527306.1"/>
    <property type="molecule type" value="Genomic_DNA"/>
</dbReference>
<proteinExistence type="predicted"/>
<dbReference type="OrthoDB" id="5584477at2759"/>
<evidence type="ECO:0000256" key="1">
    <source>
        <dbReference type="SAM" id="MobiDB-lite"/>
    </source>
</evidence>
<organism evidence="2 3">
    <name type="scientific">Filobasidium floriforme</name>
    <dbReference type="NCBI Taxonomy" id="5210"/>
    <lineage>
        <taxon>Eukaryota</taxon>
        <taxon>Fungi</taxon>
        <taxon>Dikarya</taxon>
        <taxon>Basidiomycota</taxon>
        <taxon>Agaricomycotina</taxon>
        <taxon>Tremellomycetes</taxon>
        <taxon>Filobasidiales</taxon>
        <taxon>Filobasidiaceae</taxon>
        <taxon>Filobasidium</taxon>
    </lineage>
</organism>
<evidence type="ECO:0000313" key="2">
    <source>
        <dbReference type="EMBL" id="KAG7527306.1"/>
    </source>
</evidence>